<keyword evidence="3 6" id="KW-0812">Transmembrane</keyword>
<dbReference type="AlphaFoldDB" id="A0A0Q9YJX0"/>
<comment type="subcellular location">
    <subcellularLocation>
        <location evidence="6">Cell membrane</location>
        <topology evidence="6">Multi-pass membrane protein</topology>
    </subcellularLocation>
    <subcellularLocation>
        <location evidence="1">Membrane</location>
    </subcellularLocation>
</comment>
<keyword evidence="6" id="KW-1003">Cell membrane</keyword>
<feature type="transmembrane region" description="Helical" evidence="6">
    <location>
        <begin position="12"/>
        <end position="34"/>
    </location>
</feature>
<dbReference type="RefSeq" id="WP_075066510.1">
    <property type="nucleotide sequence ID" value="NZ_LKAJ02000001.1"/>
</dbReference>
<dbReference type="PATRIC" id="fig|1590043.3.peg.1923"/>
<evidence type="ECO:0000256" key="6">
    <source>
        <dbReference type="RuleBase" id="RU363076"/>
    </source>
</evidence>
<evidence type="ECO:0000256" key="2">
    <source>
        <dbReference type="ARBA" id="ARBA00007165"/>
    </source>
</evidence>
<dbReference type="InterPro" id="IPR045214">
    <property type="entry name" value="Surf1/Surf4"/>
</dbReference>
<dbReference type="InterPro" id="IPR002994">
    <property type="entry name" value="Surf1/Shy1"/>
</dbReference>
<keyword evidence="4 6" id="KW-1133">Transmembrane helix</keyword>
<protein>
    <recommendedName>
        <fullName evidence="6">SURF1-like protein</fullName>
    </recommendedName>
</protein>
<reference evidence="7" key="1">
    <citation type="submission" date="2015-09" db="EMBL/GenBank/DDBJ databases">
        <title>Draft Genome Sequences of Two Novel Amoeba-resistant Intranuclear Bacteria, Candidatus Berkiella cookevillensis and Candidatus Berkiella aquae.</title>
        <authorList>
            <person name="Mehari Y.T."/>
            <person name="Arivett B.A."/>
            <person name="Farone A.L."/>
            <person name="Gunderson J.H."/>
            <person name="Farone M.B."/>
        </authorList>
    </citation>
    <scope>NUCLEOTIDE SEQUENCE [LARGE SCALE GENOMIC DNA]</scope>
    <source>
        <strain evidence="7">HT99</strain>
    </source>
</reference>
<keyword evidence="5 6" id="KW-0472">Membrane</keyword>
<accession>A0A0Q9YJX0</accession>
<evidence type="ECO:0000256" key="3">
    <source>
        <dbReference type="ARBA" id="ARBA00022692"/>
    </source>
</evidence>
<evidence type="ECO:0000313" key="7">
    <source>
        <dbReference type="EMBL" id="KRG20965.1"/>
    </source>
</evidence>
<evidence type="ECO:0000256" key="5">
    <source>
        <dbReference type="ARBA" id="ARBA00023136"/>
    </source>
</evidence>
<dbReference type="EMBL" id="LKAJ01000007">
    <property type="protein sequence ID" value="KRG20965.1"/>
    <property type="molecule type" value="Genomic_DNA"/>
</dbReference>
<sequence>MSKHRWVFKPSLWITLVTLLGVTLLCGLGCWQLLREKQKLALQNQANEASTLTPLNNTTLLAPQLSWEMQRYRSVHLQGTFLNQYSILLDNKIKNGQVGYHLITPVALTNDSWLLIDRGFIPLGKSRQQLPTIPAIIGEVTIEGYLDFSYRNPFISNPLETQEIRWPLRMQHLDVQLLSTLWHKKVFPMLVVLNSSPEKSTAWLSPERHRGYAVQWFGLAITLLLFSFFFQLQRENNYV</sequence>
<dbReference type="Pfam" id="PF02104">
    <property type="entry name" value="SURF1"/>
    <property type="match status" value="1"/>
</dbReference>
<dbReference type="GO" id="GO:0005886">
    <property type="term" value="C:plasma membrane"/>
    <property type="evidence" value="ECO:0007669"/>
    <property type="project" value="UniProtKB-SubCell"/>
</dbReference>
<evidence type="ECO:0000313" key="9">
    <source>
        <dbReference type="Proteomes" id="UP000051497"/>
    </source>
</evidence>
<evidence type="ECO:0000256" key="1">
    <source>
        <dbReference type="ARBA" id="ARBA00004370"/>
    </source>
</evidence>
<comment type="caution">
    <text evidence="7">The sequence shown here is derived from an EMBL/GenBank/DDBJ whole genome shotgun (WGS) entry which is preliminary data.</text>
</comment>
<dbReference type="STRING" id="295108.HT99x_01885"/>
<dbReference type="Proteomes" id="UP000051497">
    <property type="component" value="Unassembled WGS sequence"/>
</dbReference>
<dbReference type="EMBL" id="LKAJ02000001">
    <property type="protein sequence ID" value="MCS5710081.1"/>
    <property type="molecule type" value="Genomic_DNA"/>
</dbReference>
<feature type="transmembrane region" description="Helical" evidence="6">
    <location>
        <begin position="213"/>
        <end position="232"/>
    </location>
</feature>
<dbReference type="OrthoDB" id="9789940at2"/>
<dbReference type="PANTHER" id="PTHR23427">
    <property type="entry name" value="SURFEIT LOCUS PROTEIN"/>
    <property type="match status" value="1"/>
</dbReference>
<reference evidence="8" key="3">
    <citation type="submission" date="2021-06" db="EMBL/GenBank/DDBJ databases">
        <title>Genomic Description and Analysis of Intracellular Bacteria, Candidatus Berkiella cookevillensis and Candidatus Berkiella aquae.</title>
        <authorList>
            <person name="Kidane D.T."/>
            <person name="Mehari Y.T."/>
            <person name="Rice F.C."/>
            <person name="Arivett B.A."/>
            <person name="Farone A.L."/>
            <person name="Berk S.G."/>
            <person name="Farone M.B."/>
        </authorList>
    </citation>
    <scope>NUCLEOTIDE SEQUENCE</scope>
    <source>
        <strain evidence="8">HT99</strain>
    </source>
</reference>
<evidence type="ECO:0000313" key="8">
    <source>
        <dbReference type="EMBL" id="MCS5710081.1"/>
    </source>
</evidence>
<keyword evidence="9" id="KW-1185">Reference proteome</keyword>
<reference evidence="8" key="2">
    <citation type="journal article" date="2016" name="Genome Announc.">
        <title>Draft Genome Sequences of Two Novel Amoeba-Resistant Intranuclear Bacteria, 'Candidatus Berkiella cookevillensis' and 'Candidatus Berkiella aquae'.</title>
        <authorList>
            <person name="Mehari Y.T."/>
            <person name="Arivett B.A."/>
            <person name="Farone A.L."/>
            <person name="Gunderson J.H."/>
            <person name="Farone M.B."/>
        </authorList>
    </citation>
    <scope>NUCLEOTIDE SEQUENCE</scope>
    <source>
        <strain evidence="8">HT99</strain>
    </source>
</reference>
<gene>
    <name evidence="8" type="ORF">HT99x_001425</name>
    <name evidence="7" type="ORF">HT99x_01885</name>
</gene>
<dbReference type="PROSITE" id="PS50895">
    <property type="entry name" value="SURF1"/>
    <property type="match status" value="1"/>
</dbReference>
<organism evidence="7">
    <name type="scientific">Candidatus Berkiella aquae</name>
    <dbReference type="NCBI Taxonomy" id="295108"/>
    <lineage>
        <taxon>Bacteria</taxon>
        <taxon>Pseudomonadati</taxon>
        <taxon>Pseudomonadota</taxon>
        <taxon>Gammaproteobacteria</taxon>
        <taxon>Candidatus Berkiellales</taxon>
        <taxon>Candidatus Berkiellaceae</taxon>
        <taxon>Candidatus Berkiella</taxon>
    </lineage>
</organism>
<dbReference type="CDD" id="cd06662">
    <property type="entry name" value="SURF1"/>
    <property type="match status" value="1"/>
</dbReference>
<dbReference type="PANTHER" id="PTHR23427:SF2">
    <property type="entry name" value="SURFEIT LOCUS PROTEIN 1"/>
    <property type="match status" value="1"/>
</dbReference>
<comment type="similarity">
    <text evidence="2 6">Belongs to the SURF1 family.</text>
</comment>
<name>A0A0Q9YJX0_9GAMM</name>
<proteinExistence type="inferred from homology"/>
<evidence type="ECO:0000256" key="4">
    <source>
        <dbReference type="ARBA" id="ARBA00022989"/>
    </source>
</evidence>